<dbReference type="InterPro" id="IPR047669">
    <property type="entry name" value="MtrAB_MtrB"/>
</dbReference>
<dbReference type="Pfam" id="PF00512">
    <property type="entry name" value="HisKA"/>
    <property type="match status" value="1"/>
</dbReference>
<comment type="catalytic activity">
    <reaction evidence="1">
        <text>ATP + protein L-histidine = ADP + protein N-phospho-L-histidine.</text>
        <dbReference type="EC" id="2.7.13.3"/>
    </reaction>
</comment>
<evidence type="ECO:0000256" key="6">
    <source>
        <dbReference type="ARBA" id="ARBA00022692"/>
    </source>
</evidence>
<dbReference type="Gene3D" id="6.10.340.10">
    <property type="match status" value="1"/>
</dbReference>
<dbReference type="SMART" id="SM00388">
    <property type="entry name" value="HisKA"/>
    <property type="match status" value="1"/>
</dbReference>
<feature type="region of interest" description="Disordered" evidence="11">
    <location>
        <begin position="533"/>
        <end position="579"/>
    </location>
</feature>
<keyword evidence="8 12" id="KW-1133">Transmembrane helix</keyword>
<dbReference type="GO" id="GO:0016301">
    <property type="term" value="F:kinase activity"/>
    <property type="evidence" value="ECO:0007669"/>
    <property type="project" value="UniProtKB-KW"/>
</dbReference>
<dbReference type="SMART" id="SM00387">
    <property type="entry name" value="HATPase_c"/>
    <property type="match status" value="1"/>
</dbReference>
<dbReference type="EC" id="2.7.13.3" evidence="3"/>
<evidence type="ECO:0000256" key="1">
    <source>
        <dbReference type="ARBA" id="ARBA00000085"/>
    </source>
</evidence>
<dbReference type="CDD" id="cd00082">
    <property type="entry name" value="HisKA"/>
    <property type="match status" value="1"/>
</dbReference>
<evidence type="ECO:0000256" key="11">
    <source>
        <dbReference type="SAM" id="MobiDB-lite"/>
    </source>
</evidence>
<dbReference type="InterPro" id="IPR005467">
    <property type="entry name" value="His_kinase_dom"/>
</dbReference>
<keyword evidence="6 12" id="KW-0812">Transmembrane</keyword>
<dbReference type="InterPro" id="IPR004358">
    <property type="entry name" value="Sig_transdc_His_kin-like_C"/>
</dbReference>
<evidence type="ECO:0000256" key="2">
    <source>
        <dbReference type="ARBA" id="ARBA00004236"/>
    </source>
</evidence>
<evidence type="ECO:0000259" key="13">
    <source>
        <dbReference type="PROSITE" id="PS50109"/>
    </source>
</evidence>
<dbReference type="NCBIfam" id="NF040691">
    <property type="entry name" value="MtrAB_MtrB"/>
    <property type="match status" value="1"/>
</dbReference>
<dbReference type="InterPro" id="IPR003661">
    <property type="entry name" value="HisK_dim/P_dom"/>
</dbReference>
<dbReference type="Proteomes" id="UP000826651">
    <property type="component" value="Unassembled WGS sequence"/>
</dbReference>
<feature type="transmembrane region" description="Helical" evidence="12">
    <location>
        <begin position="50"/>
        <end position="71"/>
    </location>
</feature>
<feature type="domain" description="Histidine kinase" evidence="13">
    <location>
        <begin position="312"/>
        <end position="529"/>
    </location>
</feature>
<evidence type="ECO:0000256" key="3">
    <source>
        <dbReference type="ARBA" id="ARBA00012438"/>
    </source>
</evidence>
<evidence type="ECO:0000256" key="10">
    <source>
        <dbReference type="ARBA" id="ARBA00035305"/>
    </source>
</evidence>
<feature type="transmembrane region" description="Helical" evidence="12">
    <location>
        <begin position="220"/>
        <end position="243"/>
    </location>
</feature>
<keyword evidence="12" id="KW-0472">Membrane</keyword>
<dbReference type="Gene3D" id="3.30.565.10">
    <property type="entry name" value="Histidine kinase-like ATPase, C-terminal domain"/>
    <property type="match status" value="1"/>
</dbReference>
<evidence type="ECO:0000256" key="7">
    <source>
        <dbReference type="ARBA" id="ARBA00022777"/>
    </source>
</evidence>
<dbReference type="InterPro" id="IPR003594">
    <property type="entry name" value="HATPase_dom"/>
</dbReference>
<evidence type="ECO:0000313" key="16">
    <source>
        <dbReference type="Proteomes" id="UP000826651"/>
    </source>
</evidence>
<keyword evidence="9" id="KW-0902">Two-component regulatory system</keyword>
<dbReference type="CDD" id="cd06225">
    <property type="entry name" value="HAMP"/>
    <property type="match status" value="1"/>
</dbReference>
<dbReference type="EMBL" id="JAGSHT010000010">
    <property type="protein sequence ID" value="MBZ2196388.1"/>
    <property type="molecule type" value="Genomic_DNA"/>
</dbReference>
<name>A0ABS7SAV8_9MICO</name>
<keyword evidence="7 15" id="KW-0418">Kinase</keyword>
<dbReference type="PROSITE" id="PS50885">
    <property type="entry name" value="HAMP"/>
    <property type="match status" value="1"/>
</dbReference>
<keyword evidence="4" id="KW-0597">Phosphoprotein</keyword>
<proteinExistence type="predicted"/>
<dbReference type="Pfam" id="PF02518">
    <property type="entry name" value="HATPase_c"/>
    <property type="match status" value="1"/>
</dbReference>
<keyword evidence="5" id="KW-0808">Transferase</keyword>
<evidence type="ECO:0000259" key="14">
    <source>
        <dbReference type="PROSITE" id="PS50885"/>
    </source>
</evidence>
<dbReference type="SUPFAM" id="SSF158472">
    <property type="entry name" value="HAMP domain-like"/>
    <property type="match status" value="1"/>
</dbReference>
<dbReference type="CDD" id="cd00075">
    <property type="entry name" value="HATPase"/>
    <property type="match status" value="1"/>
</dbReference>
<gene>
    <name evidence="15" type="ORF">KCQ71_09510</name>
</gene>
<evidence type="ECO:0000313" key="15">
    <source>
        <dbReference type="EMBL" id="MBZ2196388.1"/>
    </source>
</evidence>
<dbReference type="PANTHER" id="PTHR43711">
    <property type="entry name" value="TWO-COMPONENT HISTIDINE KINASE"/>
    <property type="match status" value="1"/>
</dbReference>
<dbReference type="PROSITE" id="PS50109">
    <property type="entry name" value="HIS_KIN"/>
    <property type="match status" value="1"/>
</dbReference>
<protein>
    <recommendedName>
        <fullName evidence="10">Sensor histidine kinase MtrB</fullName>
        <ecNumber evidence="3">2.7.13.3</ecNumber>
    </recommendedName>
</protein>
<dbReference type="InterPro" id="IPR036890">
    <property type="entry name" value="HATPase_C_sf"/>
</dbReference>
<dbReference type="InterPro" id="IPR036097">
    <property type="entry name" value="HisK_dim/P_sf"/>
</dbReference>
<evidence type="ECO:0000256" key="8">
    <source>
        <dbReference type="ARBA" id="ARBA00022989"/>
    </source>
</evidence>
<evidence type="ECO:0000256" key="5">
    <source>
        <dbReference type="ARBA" id="ARBA00022679"/>
    </source>
</evidence>
<organism evidence="15 16">
    <name type="scientific">Occultella gossypii</name>
    <dbReference type="NCBI Taxonomy" id="2800820"/>
    <lineage>
        <taxon>Bacteria</taxon>
        <taxon>Bacillati</taxon>
        <taxon>Actinomycetota</taxon>
        <taxon>Actinomycetes</taxon>
        <taxon>Micrococcales</taxon>
        <taxon>Ruaniaceae</taxon>
        <taxon>Occultella</taxon>
    </lineage>
</organism>
<dbReference type="Pfam" id="PF00672">
    <property type="entry name" value="HAMP"/>
    <property type="match status" value="1"/>
</dbReference>
<evidence type="ECO:0000256" key="4">
    <source>
        <dbReference type="ARBA" id="ARBA00022553"/>
    </source>
</evidence>
<dbReference type="InterPro" id="IPR003660">
    <property type="entry name" value="HAMP_dom"/>
</dbReference>
<reference evidence="15 16" key="1">
    <citation type="submission" date="2021-04" db="EMBL/GenBank/DDBJ databases">
        <title>Ruania sp. nov., isolated from sandy soil of mangrove forest.</title>
        <authorList>
            <person name="Ge X."/>
            <person name="Huang R."/>
            <person name="Liu W."/>
        </authorList>
    </citation>
    <scope>NUCLEOTIDE SEQUENCE [LARGE SCALE GENOMIC DNA]</scope>
    <source>
        <strain evidence="15 16">N2-46</strain>
    </source>
</reference>
<feature type="compositionally biased region" description="Basic and acidic residues" evidence="11">
    <location>
        <begin position="566"/>
        <end position="579"/>
    </location>
</feature>
<dbReference type="InterPro" id="IPR050736">
    <property type="entry name" value="Sensor_HK_Regulatory"/>
</dbReference>
<sequence length="579" mass="62868">MTDAAGGADPPPRADAFAGVRRRAERWRRLLRVRARLALLAWRRSLRLRVASTTVAVGVIALALLGLLLSAQIRDGLFDDRRDQVLADAATRADLAQQQFDASTVSSTQEVQQLATDMVAGLQETSAGSSGVFLMRSPNTPALILDPSTNDSLRPLISPELRERVQADHFQAWQSVAIPRSDGGVTPGIAVGSAVTLPLAGEYELYLIYSLGAEQQNLDLLQGVLTVGAVSLLVLLLAMAWYLTRQVLDPVQQAARTAERLAHGHLTERMQVRGDDELALLGRSFNEMAESLQHQIERLANLSLMQQRFVSDVSHELRTPLTTVRMASEVLYHARDEFTPVQARSAELLQTQLDRFEALLADLLEISRFDAGAATLEAEEADVREVVRRVVDLTAPLAANRGSELVMHLASSSCTADIDQRRVERVLRNLIVNAIEHGEGGPIDVLVGVDARVVDVVVRDHGIGMTAMEAEHVFDRFWRADPARARTLGGTGLGLAISLEDARLHGGDLEAWGSPGEGAAFRLSLPRRAGQSITTHPLALRPVRSDPNLEPPDDTSAANPAALPDLHPESPTSHEEVNG</sequence>
<feature type="domain" description="HAMP" evidence="14">
    <location>
        <begin position="245"/>
        <end position="297"/>
    </location>
</feature>
<dbReference type="SUPFAM" id="SSF47384">
    <property type="entry name" value="Homodimeric domain of signal transducing histidine kinase"/>
    <property type="match status" value="1"/>
</dbReference>
<dbReference type="RefSeq" id="WP_223405207.1">
    <property type="nucleotide sequence ID" value="NZ_JAGSHT010000010.1"/>
</dbReference>
<evidence type="ECO:0000256" key="12">
    <source>
        <dbReference type="SAM" id="Phobius"/>
    </source>
</evidence>
<dbReference type="SUPFAM" id="SSF55874">
    <property type="entry name" value="ATPase domain of HSP90 chaperone/DNA topoisomerase II/histidine kinase"/>
    <property type="match status" value="1"/>
</dbReference>
<dbReference type="SMART" id="SM00304">
    <property type="entry name" value="HAMP"/>
    <property type="match status" value="1"/>
</dbReference>
<dbReference type="PANTHER" id="PTHR43711:SF1">
    <property type="entry name" value="HISTIDINE KINASE 1"/>
    <property type="match status" value="1"/>
</dbReference>
<accession>A0ABS7SAV8</accession>
<dbReference type="Gene3D" id="1.10.287.130">
    <property type="match status" value="1"/>
</dbReference>
<comment type="caution">
    <text evidence="15">The sequence shown here is derived from an EMBL/GenBank/DDBJ whole genome shotgun (WGS) entry which is preliminary data.</text>
</comment>
<dbReference type="PRINTS" id="PR00344">
    <property type="entry name" value="BCTRLSENSOR"/>
</dbReference>
<evidence type="ECO:0000256" key="9">
    <source>
        <dbReference type="ARBA" id="ARBA00023012"/>
    </source>
</evidence>
<keyword evidence="16" id="KW-1185">Reference proteome</keyword>
<comment type="subcellular location">
    <subcellularLocation>
        <location evidence="2">Cell membrane</location>
    </subcellularLocation>
</comment>